<proteinExistence type="predicted"/>
<dbReference type="RefSeq" id="WP_267927731.1">
    <property type="nucleotide sequence ID" value="NZ_AP024233.1"/>
</dbReference>
<accession>A0A915XGS4</accession>
<name>A0A915XGS4_9BACT</name>
<organism evidence="1 2">
    <name type="scientific">Desulfolithobacter dissulfuricans</name>
    <dbReference type="NCBI Taxonomy" id="2795293"/>
    <lineage>
        <taxon>Bacteria</taxon>
        <taxon>Pseudomonadati</taxon>
        <taxon>Thermodesulfobacteriota</taxon>
        <taxon>Desulfobulbia</taxon>
        <taxon>Desulfobulbales</taxon>
        <taxon>Desulfobulbaceae</taxon>
        <taxon>Desulfolithobacter</taxon>
    </lineage>
</organism>
<sequence>MHTVKKCLVSACLTGLYTRYDGCIKYSRPCMEALAPYHWIPVCPEQLGGLPTPRPPAELIGGDGFQVLDGRARVLTRNGEDLTEAFIRGARQVLLLAEMMDIDLAFLKSGSPSCGTTPLAGVTTALLQRHGITVQEF</sequence>
<dbReference type="EMBL" id="AP024233">
    <property type="protein sequence ID" value="BCO07789.1"/>
    <property type="molecule type" value="Genomic_DNA"/>
</dbReference>
<reference evidence="1" key="1">
    <citation type="submission" date="2020-12" db="EMBL/GenBank/DDBJ databases">
        <title>Desulfobium dissulfuricans gen. nov., sp. nov., a novel mesophilic, sulfate-reducing bacterium isolated from a deep-sea hydrothermal vent.</title>
        <authorList>
            <person name="Hashimoto Y."/>
            <person name="Tame A."/>
            <person name="Sawayama S."/>
            <person name="Miyazaki J."/>
            <person name="Takai K."/>
            <person name="Nakagawa S."/>
        </authorList>
    </citation>
    <scope>NUCLEOTIDE SEQUENCE</scope>
    <source>
        <strain evidence="1">GF1</strain>
    </source>
</reference>
<evidence type="ECO:0000313" key="2">
    <source>
        <dbReference type="Proteomes" id="UP001063350"/>
    </source>
</evidence>
<dbReference type="InterPro" id="IPR007553">
    <property type="entry name" value="2-thiour_desulf"/>
</dbReference>
<dbReference type="PANTHER" id="PTHR30087:SF1">
    <property type="entry name" value="HYPOTHETICAL CYTOSOLIC PROTEIN"/>
    <property type="match status" value="1"/>
</dbReference>
<dbReference type="PANTHER" id="PTHR30087">
    <property type="entry name" value="INNER MEMBRANE PROTEIN"/>
    <property type="match status" value="1"/>
</dbReference>
<dbReference type="AlphaFoldDB" id="A0A915XGS4"/>
<gene>
    <name evidence="1" type="ORF">GF1_01650</name>
</gene>
<keyword evidence="2" id="KW-1185">Reference proteome</keyword>
<dbReference type="KEGG" id="ddu:GF1_01650"/>
<protein>
    <recommendedName>
        <fullName evidence="3">DUF523 domain-containing protein</fullName>
    </recommendedName>
</protein>
<dbReference type="Pfam" id="PF04463">
    <property type="entry name" value="2-thiour_desulf"/>
    <property type="match status" value="1"/>
</dbReference>
<evidence type="ECO:0000313" key="1">
    <source>
        <dbReference type="EMBL" id="BCO07789.1"/>
    </source>
</evidence>
<dbReference type="Proteomes" id="UP001063350">
    <property type="component" value="Chromosome"/>
</dbReference>
<evidence type="ECO:0008006" key="3">
    <source>
        <dbReference type="Google" id="ProtNLM"/>
    </source>
</evidence>